<comment type="caution">
    <text evidence="2">The sequence shown here is derived from an EMBL/GenBank/DDBJ whole genome shotgun (WGS) entry which is preliminary data.</text>
</comment>
<accession>A0AAE1ANA7</accession>
<evidence type="ECO:0000313" key="3">
    <source>
        <dbReference type="Proteomes" id="UP001283361"/>
    </source>
</evidence>
<keyword evidence="3" id="KW-1185">Reference proteome</keyword>
<protein>
    <submittedName>
        <fullName evidence="2">Uncharacterized protein</fullName>
    </submittedName>
</protein>
<evidence type="ECO:0000313" key="2">
    <source>
        <dbReference type="EMBL" id="KAK3790720.1"/>
    </source>
</evidence>
<dbReference type="AlphaFoldDB" id="A0AAE1ANA7"/>
<reference evidence="2" key="1">
    <citation type="journal article" date="2023" name="G3 (Bethesda)">
        <title>A reference genome for the long-term kleptoplast-retaining sea slug Elysia crispata morphotype clarki.</title>
        <authorList>
            <person name="Eastman K.E."/>
            <person name="Pendleton A.L."/>
            <person name="Shaikh M.A."/>
            <person name="Suttiyut T."/>
            <person name="Ogas R."/>
            <person name="Tomko P."/>
            <person name="Gavelis G."/>
            <person name="Widhalm J.R."/>
            <person name="Wisecaver J.H."/>
        </authorList>
    </citation>
    <scope>NUCLEOTIDE SEQUENCE</scope>
    <source>
        <strain evidence="2">ECLA1</strain>
    </source>
</reference>
<sequence>MASRGTVGYQCLYCISVGTTCVRMWACMEPAEEDGARGPELRPDTRVNEETSTVPAPGLIRGDSLHLPADVSSLALRAVLGGIYPGSAAHPNLSEFHWSGQVSLPDWRVAAPDQRLHMASGQESCPLACSRISISCLSDGQFGAFGSDQDLTANSNTLSAASLAVLSLCEKLVKSLEKFVQNIIIAESGGEWSLGYVDLARDPRFTIIMLVIVPSREELIRSDYCGRNSKLV</sequence>
<gene>
    <name evidence="2" type="ORF">RRG08_038211</name>
</gene>
<feature type="compositionally biased region" description="Basic and acidic residues" evidence="1">
    <location>
        <begin position="34"/>
        <end position="49"/>
    </location>
</feature>
<organism evidence="2 3">
    <name type="scientific">Elysia crispata</name>
    <name type="common">lettuce slug</name>
    <dbReference type="NCBI Taxonomy" id="231223"/>
    <lineage>
        <taxon>Eukaryota</taxon>
        <taxon>Metazoa</taxon>
        <taxon>Spiralia</taxon>
        <taxon>Lophotrochozoa</taxon>
        <taxon>Mollusca</taxon>
        <taxon>Gastropoda</taxon>
        <taxon>Heterobranchia</taxon>
        <taxon>Euthyneura</taxon>
        <taxon>Panpulmonata</taxon>
        <taxon>Sacoglossa</taxon>
        <taxon>Placobranchoidea</taxon>
        <taxon>Plakobranchidae</taxon>
        <taxon>Elysia</taxon>
    </lineage>
</organism>
<dbReference type="Proteomes" id="UP001283361">
    <property type="component" value="Unassembled WGS sequence"/>
</dbReference>
<feature type="region of interest" description="Disordered" evidence="1">
    <location>
        <begin position="33"/>
        <end position="59"/>
    </location>
</feature>
<dbReference type="EMBL" id="JAWDGP010001519">
    <property type="protein sequence ID" value="KAK3790720.1"/>
    <property type="molecule type" value="Genomic_DNA"/>
</dbReference>
<evidence type="ECO:0000256" key="1">
    <source>
        <dbReference type="SAM" id="MobiDB-lite"/>
    </source>
</evidence>
<proteinExistence type="predicted"/>
<name>A0AAE1ANA7_9GAST</name>